<keyword evidence="5" id="KW-0282">Flagellum</keyword>
<evidence type="ECO:0000313" key="10">
    <source>
        <dbReference type="EMBL" id="QIZ69428.1"/>
    </source>
</evidence>
<dbReference type="PANTHER" id="PTHR43081">
    <property type="entry name" value="ADENYLATE CYCLASE, TERMINAL-DIFFERENTIATION SPECIFIC-RELATED"/>
    <property type="match status" value="1"/>
</dbReference>
<dbReference type="SMART" id="SM01034">
    <property type="entry name" value="BLUF"/>
    <property type="match status" value="1"/>
</dbReference>
<dbReference type="KEGG" id="oxy:HCG48_01540"/>
<reference evidence="10 11" key="1">
    <citation type="submission" date="2020-04" db="EMBL/GenBank/DDBJ databases">
        <authorList>
            <person name="Basu S."/>
            <person name="Maruthanayagam V."/>
            <person name="Chakraborty S."/>
            <person name="Pramanik A."/>
            <person name="Mukherjee J."/>
            <person name="Brink B."/>
        </authorList>
    </citation>
    <scope>NUCLEOTIDE SEQUENCE [LARGE SCALE GENOMIC DNA]</scope>
    <source>
        <strain evidence="10 11">AP17</strain>
    </source>
</reference>
<dbReference type="CDD" id="cd07302">
    <property type="entry name" value="CHD"/>
    <property type="match status" value="1"/>
</dbReference>
<dbReference type="RefSeq" id="WP_168567585.1">
    <property type="nucleotide sequence ID" value="NZ_CP051167.1"/>
</dbReference>
<dbReference type="GO" id="GO:0004016">
    <property type="term" value="F:adenylate cyclase activity"/>
    <property type="evidence" value="ECO:0007669"/>
    <property type="project" value="UniProtKB-ARBA"/>
</dbReference>
<evidence type="ECO:0000256" key="1">
    <source>
        <dbReference type="ARBA" id="ARBA00004230"/>
    </source>
</evidence>
<dbReference type="InterPro" id="IPR050697">
    <property type="entry name" value="Adenylyl/Guanylyl_Cyclase_3/4"/>
</dbReference>
<sequence>MKRLTYISKFSRPLSPEEVEGIGQVSRRNNQRDGITGVLLCSGGIFFQILEGEAEKIDKLYKKILKDDRHTDILCLKSELNVRTRMFPDWSMQTIILDNNKDLLIKPIDSLLKTVTRSHRILEKYTQSKIFEIISQGINPLSVRPVKSEKVILFGDIISFSTFAEKLPVEEVVDLVNNYFSIATKIITRQGGEVSKFIGDCIMAYFDGDRADNAIQAGVEILEELAILRNSVAPDSPLRFLYTGMGLAKGKVIEGNIGSAVKKEYTIIGDAVNVASRLEALTRHLTYAMVFSVEVKNSAKKSWNFIKIDNYQVKGKSNPVEIYSINDEGVKKEQKLSAIAQEIREFLNQIEG</sequence>
<dbReference type="GO" id="GO:0009882">
    <property type="term" value="F:blue light photoreceptor activity"/>
    <property type="evidence" value="ECO:0007669"/>
    <property type="project" value="InterPro"/>
</dbReference>
<evidence type="ECO:0000259" key="9">
    <source>
        <dbReference type="PROSITE" id="PS50925"/>
    </source>
</evidence>
<dbReference type="EMBL" id="CP051167">
    <property type="protein sequence ID" value="QIZ69428.1"/>
    <property type="molecule type" value="Genomic_DNA"/>
</dbReference>
<comment type="subunit">
    <text evidence="3">Heterotetramer of two alpha and two beta subunits.</text>
</comment>
<dbReference type="GO" id="GO:0009190">
    <property type="term" value="P:cyclic nucleotide biosynthetic process"/>
    <property type="evidence" value="ECO:0007669"/>
    <property type="project" value="InterPro"/>
</dbReference>
<proteinExistence type="inferred from homology"/>
<comment type="subcellular location">
    <subcellularLocation>
        <location evidence="1">Cell projection</location>
        <location evidence="1">Cilium</location>
        <location evidence="1">Flagellum</location>
    </subcellularLocation>
</comment>
<gene>
    <name evidence="10" type="ORF">HCG48_01540</name>
</gene>
<dbReference type="InterPro" id="IPR036046">
    <property type="entry name" value="Acylphosphatase-like_dom_sf"/>
</dbReference>
<evidence type="ECO:0000256" key="2">
    <source>
        <dbReference type="ARBA" id="ARBA00005381"/>
    </source>
</evidence>
<dbReference type="SUPFAM" id="SSF55073">
    <property type="entry name" value="Nucleotide cyclase"/>
    <property type="match status" value="1"/>
</dbReference>
<dbReference type="InterPro" id="IPR007024">
    <property type="entry name" value="BLUF_domain"/>
</dbReference>
<dbReference type="Pfam" id="PF00211">
    <property type="entry name" value="Guanylate_cyc"/>
    <property type="match status" value="1"/>
</dbReference>
<dbReference type="GO" id="GO:0071949">
    <property type="term" value="F:FAD binding"/>
    <property type="evidence" value="ECO:0007669"/>
    <property type="project" value="InterPro"/>
</dbReference>
<keyword evidence="4" id="KW-0677">Repeat</keyword>
<dbReference type="Gene3D" id="3.30.70.100">
    <property type="match status" value="1"/>
</dbReference>
<dbReference type="Pfam" id="PF04940">
    <property type="entry name" value="BLUF"/>
    <property type="match status" value="1"/>
</dbReference>
<dbReference type="Proteomes" id="UP000500857">
    <property type="component" value="Chromosome"/>
</dbReference>
<dbReference type="PANTHER" id="PTHR43081:SF1">
    <property type="entry name" value="ADENYLATE CYCLASE, TERMINAL-DIFFERENTIATION SPECIFIC"/>
    <property type="match status" value="1"/>
</dbReference>
<dbReference type="AlphaFoldDB" id="A0A6H1TS47"/>
<evidence type="ECO:0000313" key="11">
    <source>
        <dbReference type="Proteomes" id="UP000500857"/>
    </source>
</evidence>
<dbReference type="PROSITE" id="PS50925">
    <property type="entry name" value="BLUF"/>
    <property type="match status" value="1"/>
</dbReference>
<keyword evidence="7" id="KW-0966">Cell projection</keyword>
<dbReference type="InterPro" id="IPR001054">
    <property type="entry name" value="A/G_cyclase"/>
</dbReference>
<dbReference type="SUPFAM" id="SSF54975">
    <property type="entry name" value="Acylphosphatase/BLUF domain-like"/>
    <property type="match status" value="1"/>
</dbReference>
<name>A0A6H1TS47_9CYAN</name>
<dbReference type="PROSITE" id="PS50125">
    <property type="entry name" value="GUANYLATE_CYCLASE_2"/>
    <property type="match status" value="1"/>
</dbReference>
<feature type="domain" description="Guanylate cyclase" evidence="8">
    <location>
        <begin position="151"/>
        <end position="279"/>
    </location>
</feature>
<dbReference type="Gene3D" id="3.30.70.1230">
    <property type="entry name" value="Nucleotide cyclase"/>
    <property type="match status" value="1"/>
</dbReference>
<evidence type="ECO:0000259" key="8">
    <source>
        <dbReference type="PROSITE" id="PS50125"/>
    </source>
</evidence>
<protein>
    <submittedName>
        <fullName evidence="10">Family 3 adenylate cyclase</fullName>
    </submittedName>
</protein>
<dbReference type="SMART" id="SM00044">
    <property type="entry name" value="CYCc"/>
    <property type="match status" value="1"/>
</dbReference>
<evidence type="ECO:0000256" key="5">
    <source>
        <dbReference type="ARBA" id="ARBA00022846"/>
    </source>
</evidence>
<feature type="domain" description="BLUF" evidence="9">
    <location>
        <begin position="1"/>
        <end position="93"/>
    </location>
</feature>
<evidence type="ECO:0000256" key="4">
    <source>
        <dbReference type="ARBA" id="ARBA00022737"/>
    </source>
</evidence>
<dbReference type="SMR" id="A0A6H1TS47"/>
<accession>A0A6H1TS47</accession>
<keyword evidence="6" id="KW-0969">Cilium</keyword>
<comment type="similarity">
    <text evidence="2">Belongs to the adenylyl cyclase class-3 family.</text>
</comment>
<dbReference type="InterPro" id="IPR029787">
    <property type="entry name" value="Nucleotide_cyclase"/>
</dbReference>
<evidence type="ECO:0000256" key="6">
    <source>
        <dbReference type="ARBA" id="ARBA00023069"/>
    </source>
</evidence>
<organism evidence="10 11">
    <name type="scientific">Oxynema aestuarii AP17</name>
    <dbReference type="NCBI Taxonomy" id="2064643"/>
    <lineage>
        <taxon>Bacteria</taxon>
        <taxon>Bacillati</taxon>
        <taxon>Cyanobacteriota</taxon>
        <taxon>Cyanophyceae</taxon>
        <taxon>Oscillatoriophycideae</taxon>
        <taxon>Oscillatoriales</taxon>
        <taxon>Oscillatoriaceae</taxon>
        <taxon>Oxynema</taxon>
        <taxon>Oxynema aestuarii</taxon>
    </lineage>
</organism>
<evidence type="ECO:0000256" key="7">
    <source>
        <dbReference type="ARBA" id="ARBA00023273"/>
    </source>
</evidence>
<keyword evidence="11" id="KW-1185">Reference proteome</keyword>
<evidence type="ECO:0000256" key="3">
    <source>
        <dbReference type="ARBA" id="ARBA00011103"/>
    </source>
</evidence>